<comment type="caution">
    <text evidence="1">The sequence shown here is derived from an EMBL/GenBank/DDBJ whole genome shotgun (WGS) entry which is preliminary data.</text>
</comment>
<proteinExistence type="predicted"/>
<gene>
    <name evidence="1" type="ORF">NDI86_17655</name>
</gene>
<reference evidence="1 2" key="1">
    <citation type="submission" date="2022-06" db="EMBL/GenBank/DDBJ databases">
        <title>Halomicroarcula sp. a new haloarchaeum isolate from saline soil.</title>
        <authorList>
            <person name="Strakova D."/>
            <person name="Galisteo C."/>
            <person name="Sanchez-Porro C."/>
            <person name="Ventosa A."/>
        </authorList>
    </citation>
    <scope>NUCLEOTIDE SEQUENCE [LARGE SCALE GENOMIC DNA]</scope>
    <source>
        <strain evidence="1 2">S3CR25-11</strain>
    </source>
</reference>
<sequence length="154" mass="17708">MLVPEKYIIEENEIDEQEVGRDPPGVHLGYNHTEPSVIRDGVDFIAVIDQSDDVYRIDYWGYDFGRMYITSEGVQELGQRLAYEDDEIPSWTLDPETVDANDPPWWLPDDTAIDPTAACDNCEETVSVREVVTPRHQPVDVDGTVFCRDCWEQR</sequence>
<keyword evidence="2" id="KW-1185">Reference proteome</keyword>
<evidence type="ECO:0008006" key="3">
    <source>
        <dbReference type="Google" id="ProtNLM"/>
    </source>
</evidence>
<accession>A0ABU2FT76</accession>
<evidence type="ECO:0000313" key="2">
    <source>
        <dbReference type="Proteomes" id="UP001268864"/>
    </source>
</evidence>
<protein>
    <recommendedName>
        <fullName evidence="3">Small CPxCG-related zinc finger protein</fullName>
    </recommendedName>
</protein>
<evidence type="ECO:0000313" key="1">
    <source>
        <dbReference type="EMBL" id="MDS0283945.1"/>
    </source>
</evidence>
<name>A0ABU2FT76_9EURY</name>
<dbReference type="Proteomes" id="UP001268864">
    <property type="component" value="Unassembled WGS sequence"/>
</dbReference>
<dbReference type="RefSeq" id="WP_310901704.1">
    <property type="nucleotide sequence ID" value="NZ_JAMQOS010000006.1"/>
</dbReference>
<organism evidence="1 2">
    <name type="scientific">Haloarcula onubensis</name>
    <dbReference type="NCBI Taxonomy" id="2950539"/>
    <lineage>
        <taxon>Archaea</taxon>
        <taxon>Methanobacteriati</taxon>
        <taxon>Methanobacteriota</taxon>
        <taxon>Stenosarchaea group</taxon>
        <taxon>Halobacteria</taxon>
        <taxon>Halobacteriales</taxon>
        <taxon>Haloarculaceae</taxon>
        <taxon>Haloarcula</taxon>
    </lineage>
</organism>
<dbReference type="EMBL" id="JAMQOS010000006">
    <property type="protein sequence ID" value="MDS0283945.1"/>
    <property type="molecule type" value="Genomic_DNA"/>
</dbReference>